<evidence type="ECO:0000313" key="3">
    <source>
        <dbReference type="Proteomes" id="UP000218887"/>
    </source>
</evidence>
<gene>
    <name evidence="2" type="primary">lstR</name>
    <name evidence="2" type="ORF">CIL05_12090</name>
</gene>
<dbReference type="InterPro" id="IPR005149">
    <property type="entry name" value="Tscrpt_reg_PadR_N"/>
</dbReference>
<keyword evidence="3" id="KW-1185">Reference proteome</keyword>
<dbReference type="InterPro" id="IPR036390">
    <property type="entry name" value="WH_DNA-bd_sf"/>
</dbReference>
<dbReference type="NCBIfam" id="NF006931">
    <property type="entry name" value="PRK09416.1"/>
    <property type="match status" value="1"/>
</dbReference>
<comment type="caution">
    <text evidence="2">The sequence shown here is derived from an EMBL/GenBank/DDBJ whole genome shotgun (WGS) entry which is preliminary data.</text>
</comment>
<protein>
    <submittedName>
        <fullName evidence="2">Lineage-specific thermal regulator protein</fullName>
    </submittedName>
</protein>
<dbReference type="Proteomes" id="UP000218887">
    <property type="component" value="Unassembled WGS sequence"/>
</dbReference>
<reference evidence="2 3" key="1">
    <citation type="submission" date="2017-08" db="EMBL/GenBank/DDBJ databases">
        <title>Virgibacillus indicus sp. nov. and Virgibacillus profoundi sp. nov, two moderately halophilic bacteria isolated from marine sediment by using the Microfluidic Streak Plate.</title>
        <authorList>
            <person name="Xu B."/>
            <person name="Hu B."/>
            <person name="Wang J."/>
            <person name="Zhu Y."/>
            <person name="Huang L."/>
            <person name="Du W."/>
            <person name="Huang Y."/>
        </authorList>
    </citation>
    <scope>NUCLEOTIDE SEQUENCE [LARGE SCALE GENOMIC DNA]</scope>
    <source>
        <strain evidence="2 3">IO3-P3-H5</strain>
    </source>
</reference>
<dbReference type="EMBL" id="NPOA01000008">
    <property type="protein sequence ID" value="PAV29136.1"/>
    <property type="molecule type" value="Genomic_DNA"/>
</dbReference>
<organism evidence="2 3">
    <name type="scientific">Virgibacillus profundi</name>
    <dbReference type="NCBI Taxonomy" id="2024555"/>
    <lineage>
        <taxon>Bacteria</taxon>
        <taxon>Bacillati</taxon>
        <taxon>Bacillota</taxon>
        <taxon>Bacilli</taxon>
        <taxon>Bacillales</taxon>
        <taxon>Bacillaceae</taxon>
        <taxon>Virgibacillus</taxon>
    </lineage>
</organism>
<proteinExistence type="predicted"/>
<dbReference type="Pfam" id="PF03551">
    <property type="entry name" value="PadR"/>
    <property type="match status" value="1"/>
</dbReference>
<dbReference type="RefSeq" id="WP_095655808.1">
    <property type="nucleotide sequence ID" value="NZ_NPOA01000008.1"/>
</dbReference>
<evidence type="ECO:0000259" key="1">
    <source>
        <dbReference type="Pfam" id="PF03551"/>
    </source>
</evidence>
<dbReference type="OrthoDB" id="2440228at2"/>
<sequence length="134" mass="15773">MENKLRGLRETMDKKRFSQLNFSDQIRLQVHEKIRNQNNKEENILVVLQLLIKEKTGFDLTQQLNFKCNHSFEENEGELYTLLHALEQNGYLISKWNESEAKLYQTSAKGKKAIQKAGNQERQKGFLFKELLEG</sequence>
<accession>A0A2A2ICU5</accession>
<name>A0A2A2ICU5_9BACI</name>
<feature type="domain" description="Transcription regulator PadR N-terminal" evidence="1">
    <location>
        <begin position="47"/>
        <end position="115"/>
    </location>
</feature>
<evidence type="ECO:0000313" key="2">
    <source>
        <dbReference type="EMBL" id="PAV29136.1"/>
    </source>
</evidence>
<dbReference type="InterPro" id="IPR036388">
    <property type="entry name" value="WH-like_DNA-bd_sf"/>
</dbReference>
<dbReference type="Gene3D" id="1.10.10.10">
    <property type="entry name" value="Winged helix-like DNA-binding domain superfamily/Winged helix DNA-binding domain"/>
    <property type="match status" value="1"/>
</dbReference>
<dbReference type="AlphaFoldDB" id="A0A2A2ICU5"/>
<dbReference type="SUPFAM" id="SSF46785">
    <property type="entry name" value="Winged helix' DNA-binding domain"/>
    <property type="match status" value="1"/>
</dbReference>